<dbReference type="AlphaFoldDB" id="A0A5B7JUG3"/>
<dbReference type="EMBL" id="VSRR010107160">
    <property type="protein sequence ID" value="MPC96738.1"/>
    <property type="molecule type" value="Genomic_DNA"/>
</dbReference>
<feature type="region of interest" description="Disordered" evidence="1">
    <location>
        <begin position="100"/>
        <end position="121"/>
    </location>
</feature>
<sequence length="121" mass="13746">MNHFDERDGWKMQQREGKQRRHQGKETASSVTNTTTTTTTTTISAFHLFIHLSFKSNSQPTSPSHTPGHSFHFFHKIFLFRHKVWSNLGSTSELHHGMLSAYSDANRPPPPSRLLSGGRSD</sequence>
<evidence type="ECO:0000256" key="1">
    <source>
        <dbReference type="SAM" id="MobiDB-lite"/>
    </source>
</evidence>
<evidence type="ECO:0000313" key="2">
    <source>
        <dbReference type="EMBL" id="MPC96738.1"/>
    </source>
</evidence>
<keyword evidence="3" id="KW-1185">Reference proteome</keyword>
<name>A0A5B7JUG3_PORTR</name>
<protein>
    <submittedName>
        <fullName evidence="2">Uncharacterized protein</fullName>
    </submittedName>
</protein>
<evidence type="ECO:0000313" key="3">
    <source>
        <dbReference type="Proteomes" id="UP000324222"/>
    </source>
</evidence>
<gene>
    <name evidence="2" type="ORF">E2C01_092014</name>
</gene>
<accession>A0A5B7JUG3</accession>
<feature type="region of interest" description="Disordered" evidence="1">
    <location>
        <begin position="1"/>
        <end position="36"/>
    </location>
</feature>
<organism evidence="2 3">
    <name type="scientific">Portunus trituberculatus</name>
    <name type="common">Swimming crab</name>
    <name type="synonym">Neptunus trituberculatus</name>
    <dbReference type="NCBI Taxonomy" id="210409"/>
    <lineage>
        <taxon>Eukaryota</taxon>
        <taxon>Metazoa</taxon>
        <taxon>Ecdysozoa</taxon>
        <taxon>Arthropoda</taxon>
        <taxon>Crustacea</taxon>
        <taxon>Multicrustacea</taxon>
        <taxon>Malacostraca</taxon>
        <taxon>Eumalacostraca</taxon>
        <taxon>Eucarida</taxon>
        <taxon>Decapoda</taxon>
        <taxon>Pleocyemata</taxon>
        <taxon>Brachyura</taxon>
        <taxon>Eubrachyura</taxon>
        <taxon>Portunoidea</taxon>
        <taxon>Portunidae</taxon>
        <taxon>Portuninae</taxon>
        <taxon>Portunus</taxon>
    </lineage>
</organism>
<feature type="compositionally biased region" description="Basic and acidic residues" evidence="1">
    <location>
        <begin position="1"/>
        <end position="17"/>
    </location>
</feature>
<reference evidence="2 3" key="1">
    <citation type="submission" date="2019-05" db="EMBL/GenBank/DDBJ databases">
        <title>Another draft genome of Portunus trituberculatus and its Hox gene families provides insights of decapod evolution.</title>
        <authorList>
            <person name="Jeong J.-H."/>
            <person name="Song I."/>
            <person name="Kim S."/>
            <person name="Choi T."/>
            <person name="Kim D."/>
            <person name="Ryu S."/>
            <person name="Kim W."/>
        </authorList>
    </citation>
    <scope>NUCLEOTIDE SEQUENCE [LARGE SCALE GENOMIC DNA]</scope>
    <source>
        <tissue evidence="2">Muscle</tissue>
    </source>
</reference>
<comment type="caution">
    <text evidence="2">The sequence shown here is derived from an EMBL/GenBank/DDBJ whole genome shotgun (WGS) entry which is preliminary data.</text>
</comment>
<dbReference type="Proteomes" id="UP000324222">
    <property type="component" value="Unassembled WGS sequence"/>
</dbReference>
<proteinExistence type="predicted"/>